<evidence type="ECO:0000313" key="2">
    <source>
        <dbReference type="EMBL" id="SDW00548.1"/>
    </source>
</evidence>
<keyword evidence="3" id="KW-1185">Reference proteome</keyword>
<dbReference type="PROSITE" id="PS51257">
    <property type="entry name" value="PROKAR_LIPOPROTEIN"/>
    <property type="match status" value="1"/>
</dbReference>
<evidence type="ECO:0000259" key="1">
    <source>
        <dbReference type="Pfam" id="PF00496"/>
    </source>
</evidence>
<sequence length="529" mass="59010">MKRKLILAIAILTLIAFISVGCGGKTNETSGGDGGGNGKVEKTLIVRTFGDPMSFNPDVTADDYAYTIVQNIFNRLVKLDASKQVIPDLATDWEVSDDGLTITFHLRDDACWHDGEKVTSEDVKYTFDTIKDTPSYFLSSRLQIVDSIEAPDDYTVVFKLKQPDVSFIADIGWYACFILPEHIFNNGQAWEDNPASKEPIGSGPFKFVEHKQGEYITLEANPDYHEGAPKLDKIIFSIIPDDATAVQALINGEIDVLDSVPAANVDELLANDNIRMVLNEYPSPMRIIFNMDDEVIKDVNLRRAIATAINREEISEKVFKGIQKPEYNMYPSLIEWVTNSEDTAPKFNIEEARRILEEAGYTQDSEGYYVRGITIDVFEDGNYPDAAKLMAATLAEAGIELIVQVHEFNAWSEKVANQRDFMLELQGGFMGPDPAALYKRLGTGQGSNYGNYSNAKFDELCLKAVATGDQEERAKLYKEAQAILAEELPYIPIVAYCAYDANNVKVINLPIDGTGKWGWSEYTFTDFVE</sequence>
<name>A0A1H2Q114_9FIRM</name>
<dbReference type="GO" id="GO:1904680">
    <property type="term" value="F:peptide transmembrane transporter activity"/>
    <property type="evidence" value="ECO:0007669"/>
    <property type="project" value="TreeGrafter"/>
</dbReference>
<dbReference type="InterPro" id="IPR039424">
    <property type="entry name" value="SBP_5"/>
</dbReference>
<dbReference type="Proteomes" id="UP000198828">
    <property type="component" value="Unassembled WGS sequence"/>
</dbReference>
<dbReference type="GO" id="GO:0042597">
    <property type="term" value="C:periplasmic space"/>
    <property type="evidence" value="ECO:0007669"/>
    <property type="project" value="UniProtKB-ARBA"/>
</dbReference>
<dbReference type="SUPFAM" id="SSF53850">
    <property type="entry name" value="Periplasmic binding protein-like II"/>
    <property type="match status" value="1"/>
</dbReference>
<dbReference type="OrthoDB" id="9772924at2"/>
<dbReference type="InterPro" id="IPR030678">
    <property type="entry name" value="Peptide/Ni-bd"/>
</dbReference>
<dbReference type="Gene3D" id="3.10.105.10">
    <property type="entry name" value="Dipeptide-binding Protein, Domain 3"/>
    <property type="match status" value="1"/>
</dbReference>
<evidence type="ECO:0000313" key="3">
    <source>
        <dbReference type="Proteomes" id="UP000198828"/>
    </source>
</evidence>
<proteinExistence type="predicted"/>
<organism evidence="2 3">
    <name type="scientific">Tepidimicrobium xylanilyticum</name>
    <dbReference type="NCBI Taxonomy" id="1123352"/>
    <lineage>
        <taxon>Bacteria</taxon>
        <taxon>Bacillati</taxon>
        <taxon>Bacillota</taxon>
        <taxon>Tissierellia</taxon>
        <taxon>Tissierellales</taxon>
        <taxon>Tepidimicrobiaceae</taxon>
        <taxon>Tepidimicrobium</taxon>
    </lineage>
</organism>
<dbReference type="AlphaFoldDB" id="A0A1H2Q114"/>
<gene>
    <name evidence="2" type="ORF">SAMN05660923_00014</name>
</gene>
<dbReference type="PIRSF" id="PIRSF002741">
    <property type="entry name" value="MppA"/>
    <property type="match status" value="1"/>
</dbReference>
<dbReference type="Gene3D" id="3.40.190.10">
    <property type="entry name" value="Periplasmic binding protein-like II"/>
    <property type="match status" value="1"/>
</dbReference>
<accession>A0A1H2Q114</accession>
<feature type="domain" description="Solute-binding protein family 5" evidence="1">
    <location>
        <begin position="84"/>
        <end position="447"/>
    </location>
</feature>
<dbReference type="EMBL" id="FNNG01000001">
    <property type="protein sequence ID" value="SDW00548.1"/>
    <property type="molecule type" value="Genomic_DNA"/>
</dbReference>
<dbReference type="CDD" id="cd08517">
    <property type="entry name" value="PBP2_NikA_DppA_OppA_like_13"/>
    <property type="match status" value="1"/>
</dbReference>
<dbReference type="RefSeq" id="WP_093749629.1">
    <property type="nucleotide sequence ID" value="NZ_FNNG01000001.1"/>
</dbReference>
<dbReference type="GO" id="GO:0043190">
    <property type="term" value="C:ATP-binding cassette (ABC) transporter complex"/>
    <property type="evidence" value="ECO:0007669"/>
    <property type="project" value="InterPro"/>
</dbReference>
<dbReference type="InterPro" id="IPR000914">
    <property type="entry name" value="SBP_5_dom"/>
</dbReference>
<dbReference type="Pfam" id="PF00496">
    <property type="entry name" value="SBP_bac_5"/>
    <property type="match status" value="1"/>
</dbReference>
<dbReference type="PANTHER" id="PTHR30290">
    <property type="entry name" value="PERIPLASMIC BINDING COMPONENT OF ABC TRANSPORTER"/>
    <property type="match status" value="1"/>
</dbReference>
<reference evidence="2 3" key="1">
    <citation type="submission" date="2016-10" db="EMBL/GenBank/DDBJ databases">
        <authorList>
            <person name="de Groot N.N."/>
        </authorList>
    </citation>
    <scope>NUCLEOTIDE SEQUENCE [LARGE SCALE GENOMIC DNA]</scope>
    <source>
        <strain evidence="2 3">DSM 23310</strain>
    </source>
</reference>
<dbReference type="GO" id="GO:0015833">
    <property type="term" value="P:peptide transport"/>
    <property type="evidence" value="ECO:0007669"/>
    <property type="project" value="TreeGrafter"/>
</dbReference>
<protein>
    <submittedName>
        <fullName evidence="2">Peptide/nickel transport system substrate-binding protein</fullName>
    </submittedName>
</protein>